<feature type="region of interest" description="Disordered" evidence="6">
    <location>
        <begin position="75"/>
        <end position="154"/>
    </location>
</feature>
<evidence type="ECO:0000313" key="9">
    <source>
        <dbReference type="Proteomes" id="UP001153269"/>
    </source>
</evidence>
<comment type="caution">
    <text evidence="8">The sequence shown here is derived from an EMBL/GenBank/DDBJ whole genome shotgun (WGS) entry which is preliminary data.</text>
</comment>
<accession>A0A9N7TSX6</accession>
<dbReference type="InterPro" id="IPR026811">
    <property type="entry name" value="CIZ1"/>
</dbReference>
<evidence type="ECO:0000256" key="4">
    <source>
        <dbReference type="ARBA" id="ARBA00022833"/>
    </source>
</evidence>
<keyword evidence="2" id="KW-0479">Metal-binding</keyword>
<feature type="compositionally biased region" description="Polar residues" evidence="6">
    <location>
        <begin position="92"/>
        <end position="101"/>
    </location>
</feature>
<feature type="region of interest" description="Disordered" evidence="6">
    <location>
        <begin position="1"/>
        <end position="27"/>
    </location>
</feature>
<evidence type="ECO:0000256" key="3">
    <source>
        <dbReference type="ARBA" id="ARBA00022771"/>
    </source>
</evidence>
<evidence type="ECO:0000256" key="6">
    <source>
        <dbReference type="SAM" id="MobiDB-lite"/>
    </source>
</evidence>
<feature type="domain" description="Matrin-type" evidence="7">
    <location>
        <begin position="175"/>
        <end position="206"/>
    </location>
</feature>
<proteinExistence type="predicted"/>
<evidence type="ECO:0000313" key="8">
    <source>
        <dbReference type="EMBL" id="CAB1417833.1"/>
    </source>
</evidence>
<keyword evidence="9" id="KW-1185">Reference proteome</keyword>
<keyword evidence="5" id="KW-0539">Nucleus</keyword>
<reference evidence="8" key="1">
    <citation type="submission" date="2020-03" db="EMBL/GenBank/DDBJ databases">
        <authorList>
            <person name="Weist P."/>
        </authorList>
    </citation>
    <scope>NUCLEOTIDE SEQUENCE</scope>
</reference>
<gene>
    <name evidence="8" type="ORF">PLEPLA_LOCUS5652</name>
</gene>
<dbReference type="GO" id="GO:0008270">
    <property type="term" value="F:zinc ion binding"/>
    <property type="evidence" value="ECO:0007669"/>
    <property type="project" value="UniProtKB-KW"/>
</dbReference>
<dbReference type="EMBL" id="CADEAL010000287">
    <property type="protein sequence ID" value="CAB1417833.1"/>
    <property type="molecule type" value="Genomic_DNA"/>
</dbReference>
<dbReference type="Proteomes" id="UP001153269">
    <property type="component" value="Unassembled WGS sequence"/>
</dbReference>
<dbReference type="GO" id="GO:0003676">
    <property type="term" value="F:nucleic acid binding"/>
    <property type="evidence" value="ECO:0007669"/>
    <property type="project" value="InterPro"/>
</dbReference>
<evidence type="ECO:0000256" key="1">
    <source>
        <dbReference type="ARBA" id="ARBA00004123"/>
    </source>
</evidence>
<dbReference type="PROSITE" id="PS50171">
    <property type="entry name" value="ZF_MATRIN"/>
    <property type="match status" value="1"/>
</dbReference>
<dbReference type="InterPro" id="IPR000690">
    <property type="entry name" value="Matrin/U1-C_Znf_C2H2"/>
</dbReference>
<dbReference type="AlphaFoldDB" id="A0A9N7TSX6"/>
<organism evidence="8 9">
    <name type="scientific">Pleuronectes platessa</name>
    <name type="common">European plaice</name>
    <dbReference type="NCBI Taxonomy" id="8262"/>
    <lineage>
        <taxon>Eukaryota</taxon>
        <taxon>Metazoa</taxon>
        <taxon>Chordata</taxon>
        <taxon>Craniata</taxon>
        <taxon>Vertebrata</taxon>
        <taxon>Euteleostomi</taxon>
        <taxon>Actinopterygii</taxon>
        <taxon>Neopterygii</taxon>
        <taxon>Teleostei</taxon>
        <taxon>Neoteleostei</taxon>
        <taxon>Acanthomorphata</taxon>
        <taxon>Carangaria</taxon>
        <taxon>Pleuronectiformes</taxon>
        <taxon>Pleuronectoidei</taxon>
        <taxon>Pleuronectidae</taxon>
        <taxon>Pleuronectes</taxon>
    </lineage>
</organism>
<evidence type="ECO:0000259" key="7">
    <source>
        <dbReference type="PROSITE" id="PS50171"/>
    </source>
</evidence>
<sequence length="229" mass="25444">MAAAKEKQLTMEEEKKEQVREGEEEVEVDTMELLTLDEVEADEAGEEIVQMRPESNGEIPAGELQGLVTLEKTVEEVEEKVEARPSIEDGQSVDSAPQTSDTLDEASGDVKEKLDQVEPTSRPATVVSKRRKEIVGPEAKRSRSKSPSVPADFKLPPFRANHPLGQEFVVPKSGYFCNICRVFYLSESSAKDVHCSSQAHYNNLQTHYHKLQQKLSRSSTPNSQDGVSD</sequence>
<dbReference type="GO" id="GO:0005634">
    <property type="term" value="C:nucleus"/>
    <property type="evidence" value="ECO:0007669"/>
    <property type="project" value="UniProtKB-SubCell"/>
</dbReference>
<keyword evidence="3" id="KW-0863">Zinc-finger</keyword>
<keyword evidence="4" id="KW-0862">Zinc</keyword>
<dbReference type="PANTHER" id="PTHR15491">
    <property type="match status" value="1"/>
</dbReference>
<dbReference type="PANTHER" id="PTHR15491:SF9">
    <property type="entry name" value="CIP1-INTERACTING ZINC FINGER PROTEIN"/>
    <property type="match status" value="1"/>
</dbReference>
<name>A0A9N7TSX6_PLEPL</name>
<evidence type="ECO:0000256" key="2">
    <source>
        <dbReference type="ARBA" id="ARBA00022723"/>
    </source>
</evidence>
<protein>
    <recommendedName>
        <fullName evidence="7">Matrin-type domain-containing protein</fullName>
    </recommendedName>
</protein>
<comment type="subcellular location">
    <subcellularLocation>
        <location evidence="1">Nucleus</location>
    </subcellularLocation>
</comment>
<feature type="compositionally biased region" description="Basic and acidic residues" evidence="6">
    <location>
        <begin position="1"/>
        <end position="21"/>
    </location>
</feature>
<feature type="compositionally biased region" description="Basic and acidic residues" evidence="6">
    <location>
        <begin position="75"/>
        <end position="87"/>
    </location>
</feature>
<evidence type="ECO:0000256" key="5">
    <source>
        <dbReference type="ARBA" id="ARBA00023242"/>
    </source>
</evidence>